<dbReference type="EMBL" id="AP025730">
    <property type="protein sequence ID" value="BDI03908.1"/>
    <property type="molecule type" value="Genomic_DNA"/>
</dbReference>
<evidence type="ECO:0008006" key="17">
    <source>
        <dbReference type="Google" id="ProtNLM"/>
    </source>
</evidence>
<dbReference type="SMART" id="SM00957">
    <property type="entry name" value="SecA_DEAD"/>
    <property type="match status" value="1"/>
</dbReference>
<evidence type="ECO:0000256" key="10">
    <source>
        <dbReference type="ARBA" id="ARBA00023136"/>
    </source>
</evidence>
<dbReference type="InterPro" id="IPR044722">
    <property type="entry name" value="SecA_SF2_C"/>
</dbReference>
<sequence>MARTATLPAPGLVWGPHPERRTGPRELGERVQAGWTAALDRLGAWRRHDDAAFLARVHAAAPTATLDEAALQALRACLSRERTHEPASARAREAAHAGFSTASLALGLATASAAARQTLGHRPYDTQLIAARAVLAGRLAEMATGEGKTLTVALAAAVAALAGLPVHVVTANDYLVARDAERLRPLYAALGLTVGTVVQADERPARAAAYRCQVTYVTAKELVFDYLRDGQSGGQTAGQVAVQAAGEELPGERVLRGLCMAIVDEADAILLDEARVPLILSQPVDMADAERHARQALRFARALEVGTHCELDAATLSARLTERGRDRLARATASADSGERSEYADLSPAWRNRLHREHAVCTALAALHLYQRERHYIVRDDTVQLIDETTGRIAEGRAWANGLQQLVEIKEGCAPSPAFATVAQITYQRFFPRYFRLGGLSGTLSDARAELLASYGLSVRPVPLRRPSRRRVAPTRLFPDHPSLWVAVARRVLMLHRRGRPVLVATDSVAEAQALADHLHRAGLPHVVLHARCDAQEAEVVARAGQRGAITVTTNMAGRGTDIALGEGVEALGGLHVLSCQLNASRRIDRQLAGRAARQGDPGSVETWLSLDSALLARSLPASWRPWLAARCRRLPQPLLRALLRWPQHMEEQRQRMQRERLIRHDEQMERRLAFAGRSE</sequence>
<reference evidence="15" key="1">
    <citation type="submission" date="2022-04" db="EMBL/GenBank/DDBJ databases">
        <title>Whole genome sequence of Sphaerotilus sp. FB-5.</title>
        <authorList>
            <person name="Takeda M."/>
            <person name="Narihara S."/>
            <person name="Akimoto M."/>
            <person name="Akimoto R."/>
            <person name="Nishiyashiki S."/>
            <person name="Murakami T."/>
        </authorList>
    </citation>
    <scope>NUCLEOTIDE SEQUENCE</scope>
    <source>
        <strain evidence="15">FB-5</strain>
    </source>
</reference>
<dbReference type="SUPFAM" id="SSF81767">
    <property type="entry name" value="Pre-protein crosslinking domain of SecA"/>
    <property type="match status" value="1"/>
</dbReference>
<feature type="domain" description="Helicase C-terminal" evidence="13">
    <location>
        <begin position="487"/>
        <end position="658"/>
    </location>
</feature>
<dbReference type="RefSeq" id="WP_251972155.1">
    <property type="nucleotide sequence ID" value="NZ_AP025730.1"/>
</dbReference>
<dbReference type="Pfam" id="PF21090">
    <property type="entry name" value="P-loop_SecA"/>
    <property type="match status" value="1"/>
</dbReference>
<evidence type="ECO:0000256" key="2">
    <source>
        <dbReference type="ARBA" id="ARBA00022475"/>
    </source>
</evidence>
<dbReference type="InterPro" id="IPR014001">
    <property type="entry name" value="Helicase_ATP-bd"/>
</dbReference>
<dbReference type="CDD" id="cd17928">
    <property type="entry name" value="DEXDc_SecA"/>
    <property type="match status" value="1"/>
</dbReference>
<evidence type="ECO:0000259" key="14">
    <source>
        <dbReference type="PROSITE" id="PS51196"/>
    </source>
</evidence>
<evidence type="ECO:0000259" key="12">
    <source>
        <dbReference type="PROSITE" id="PS51192"/>
    </source>
</evidence>
<dbReference type="InterPro" id="IPR027417">
    <property type="entry name" value="P-loop_NTPase"/>
</dbReference>
<evidence type="ECO:0000256" key="4">
    <source>
        <dbReference type="ARBA" id="ARBA00022519"/>
    </source>
</evidence>
<keyword evidence="4" id="KW-0997">Cell inner membrane</keyword>
<name>A0ABM7YI72_9BURK</name>
<keyword evidence="8" id="KW-1278">Translocase</keyword>
<evidence type="ECO:0000313" key="15">
    <source>
        <dbReference type="EMBL" id="BDI03908.1"/>
    </source>
</evidence>
<keyword evidence="1" id="KW-0813">Transport</keyword>
<proteinExistence type="predicted"/>
<evidence type="ECO:0000256" key="5">
    <source>
        <dbReference type="ARBA" id="ARBA00022741"/>
    </source>
</evidence>
<dbReference type="Proteomes" id="UP001057498">
    <property type="component" value="Chromosome"/>
</dbReference>
<dbReference type="PROSITE" id="PS51194">
    <property type="entry name" value="HELICASE_CTER"/>
    <property type="match status" value="1"/>
</dbReference>
<evidence type="ECO:0000313" key="16">
    <source>
        <dbReference type="Proteomes" id="UP001057498"/>
    </source>
</evidence>
<feature type="domain" description="SecA family profile" evidence="14">
    <location>
        <begin position="39"/>
        <end position="636"/>
    </location>
</feature>
<dbReference type="InterPro" id="IPR000185">
    <property type="entry name" value="SecA"/>
</dbReference>
<dbReference type="Gene3D" id="3.90.1440.10">
    <property type="entry name" value="SecA, preprotein cross-linking domain"/>
    <property type="match status" value="1"/>
</dbReference>
<dbReference type="PROSITE" id="PS51196">
    <property type="entry name" value="SECA_MOTOR_DEAD"/>
    <property type="match status" value="1"/>
</dbReference>
<dbReference type="Pfam" id="PF01043">
    <property type="entry name" value="SecA_PP_bind"/>
    <property type="match status" value="1"/>
</dbReference>
<protein>
    <recommendedName>
        <fullName evidence="17">Protein translocase subunit SecA</fullName>
    </recommendedName>
</protein>
<dbReference type="PANTHER" id="PTHR30612">
    <property type="entry name" value="SECA INNER MEMBRANE COMPONENT OF SEC PROTEIN SECRETION SYSTEM"/>
    <property type="match status" value="1"/>
</dbReference>
<keyword evidence="5" id="KW-0547">Nucleotide-binding</keyword>
<dbReference type="Gene3D" id="3.40.50.300">
    <property type="entry name" value="P-loop containing nucleotide triphosphate hydrolases"/>
    <property type="match status" value="2"/>
</dbReference>
<evidence type="ECO:0000256" key="9">
    <source>
        <dbReference type="ARBA" id="ARBA00023010"/>
    </source>
</evidence>
<keyword evidence="3" id="KW-0963">Cytoplasm</keyword>
<dbReference type="PROSITE" id="PS51192">
    <property type="entry name" value="HELICASE_ATP_BIND_1"/>
    <property type="match status" value="1"/>
</dbReference>
<gene>
    <name evidence="15" type="ORF">CATMQ487_08780</name>
</gene>
<dbReference type="InterPro" id="IPR011130">
    <property type="entry name" value="SecA_preprotein_X-link_dom"/>
</dbReference>
<keyword evidence="2" id="KW-1003">Cell membrane</keyword>
<accession>A0ABM7YI72</accession>
<keyword evidence="6" id="KW-0067">ATP-binding</keyword>
<organism evidence="15 16">
    <name type="scientific">Sphaerotilus microaerophilus</name>
    <dbReference type="NCBI Taxonomy" id="2914710"/>
    <lineage>
        <taxon>Bacteria</taxon>
        <taxon>Pseudomonadati</taxon>
        <taxon>Pseudomonadota</taxon>
        <taxon>Betaproteobacteria</taxon>
        <taxon>Burkholderiales</taxon>
        <taxon>Sphaerotilaceae</taxon>
        <taxon>Sphaerotilus</taxon>
    </lineage>
</organism>
<evidence type="ECO:0000256" key="3">
    <source>
        <dbReference type="ARBA" id="ARBA00022490"/>
    </source>
</evidence>
<dbReference type="SUPFAM" id="SSF52540">
    <property type="entry name" value="P-loop containing nucleoside triphosphate hydrolases"/>
    <property type="match status" value="2"/>
</dbReference>
<feature type="compositionally biased region" description="Basic and acidic residues" evidence="11">
    <location>
        <begin position="17"/>
        <end position="27"/>
    </location>
</feature>
<dbReference type="PANTHER" id="PTHR30612:SF0">
    <property type="entry name" value="CHLOROPLAST PROTEIN-TRANSPORTING ATPASE"/>
    <property type="match status" value="1"/>
</dbReference>
<feature type="region of interest" description="Disordered" evidence="11">
    <location>
        <begin position="1"/>
        <end position="27"/>
    </location>
</feature>
<evidence type="ECO:0000256" key="1">
    <source>
        <dbReference type="ARBA" id="ARBA00022448"/>
    </source>
</evidence>
<keyword evidence="7" id="KW-0653">Protein transport</keyword>
<feature type="domain" description="Helicase ATP-binding" evidence="12">
    <location>
        <begin position="129"/>
        <end position="281"/>
    </location>
</feature>
<dbReference type="InterPro" id="IPR011115">
    <property type="entry name" value="SecA_DEAD"/>
</dbReference>
<dbReference type="Pfam" id="PF07517">
    <property type="entry name" value="SecA_DEAD"/>
    <property type="match status" value="1"/>
</dbReference>
<evidence type="ECO:0000256" key="6">
    <source>
        <dbReference type="ARBA" id="ARBA00022840"/>
    </source>
</evidence>
<evidence type="ECO:0000256" key="7">
    <source>
        <dbReference type="ARBA" id="ARBA00022927"/>
    </source>
</evidence>
<evidence type="ECO:0000256" key="8">
    <source>
        <dbReference type="ARBA" id="ARBA00022967"/>
    </source>
</evidence>
<keyword evidence="10" id="KW-0472">Membrane</keyword>
<dbReference type="InterPro" id="IPR014018">
    <property type="entry name" value="SecA_motor_DEAD"/>
</dbReference>
<dbReference type="PRINTS" id="PR00906">
    <property type="entry name" value="SECA"/>
</dbReference>
<evidence type="ECO:0000256" key="11">
    <source>
        <dbReference type="SAM" id="MobiDB-lite"/>
    </source>
</evidence>
<dbReference type="InterPro" id="IPR036670">
    <property type="entry name" value="SecA_X-link_sf"/>
</dbReference>
<dbReference type="InterPro" id="IPR001650">
    <property type="entry name" value="Helicase_C-like"/>
</dbReference>
<keyword evidence="16" id="KW-1185">Reference proteome</keyword>
<dbReference type="CDD" id="cd18803">
    <property type="entry name" value="SF2_C_secA"/>
    <property type="match status" value="1"/>
</dbReference>
<evidence type="ECO:0000259" key="13">
    <source>
        <dbReference type="PROSITE" id="PS51194"/>
    </source>
</evidence>
<keyword evidence="9" id="KW-0811">Translocation</keyword>
<dbReference type="SMART" id="SM00958">
    <property type="entry name" value="SecA_PP_bind"/>
    <property type="match status" value="1"/>
</dbReference>